<dbReference type="InterPro" id="IPR037401">
    <property type="entry name" value="SnoaL-like"/>
</dbReference>
<evidence type="ECO:0000259" key="1">
    <source>
        <dbReference type="Pfam" id="PF12680"/>
    </source>
</evidence>
<keyword evidence="3" id="KW-1185">Reference proteome</keyword>
<dbReference type="Proteomes" id="UP000305539">
    <property type="component" value="Unassembled WGS sequence"/>
</dbReference>
<feature type="domain" description="SnoaL-like" evidence="1">
    <location>
        <begin position="47"/>
        <end position="147"/>
    </location>
</feature>
<accession>A0A4U1HBT6</accession>
<dbReference type="OrthoDB" id="8849037at2"/>
<proteinExistence type="predicted"/>
<dbReference type="Pfam" id="PF12680">
    <property type="entry name" value="SnoaL_2"/>
    <property type="match status" value="1"/>
</dbReference>
<evidence type="ECO:0000313" key="2">
    <source>
        <dbReference type="EMBL" id="TKC77268.1"/>
    </source>
</evidence>
<evidence type="ECO:0000313" key="3">
    <source>
        <dbReference type="Proteomes" id="UP000305539"/>
    </source>
</evidence>
<dbReference type="SUPFAM" id="SSF54427">
    <property type="entry name" value="NTF2-like"/>
    <property type="match status" value="1"/>
</dbReference>
<gene>
    <name evidence="2" type="ORF">FAZ69_32860</name>
</gene>
<organism evidence="2 3">
    <name type="scientific">Trinickia terrae</name>
    <dbReference type="NCBI Taxonomy" id="2571161"/>
    <lineage>
        <taxon>Bacteria</taxon>
        <taxon>Pseudomonadati</taxon>
        <taxon>Pseudomonadota</taxon>
        <taxon>Betaproteobacteria</taxon>
        <taxon>Burkholderiales</taxon>
        <taxon>Burkholderiaceae</taxon>
        <taxon>Trinickia</taxon>
    </lineage>
</organism>
<protein>
    <submittedName>
        <fullName evidence="2">Nuclear transport factor 2 family protein</fullName>
    </submittedName>
</protein>
<dbReference type="EMBL" id="SWJE01000035">
    <property type="protein sequence ID" value="TKC77268.1"/>
    <property type="molecule type" value="Genomic_DNA"/>
</dbReference>
<name>A0A4U1HBT6_9BURK</name>
<dbReference type="Gene3D" id="3.10.450.50">
    <property type="match status" value="1"/>
</dbReference>
<dbReference type="AlphaFoldDB" id="A0A4U1HBT6"/>
<reference evidence="2 3" key="1">
    <citation type="submission" date="2019-04" db="EMBL/GenBank/DDBJ databases">
        <title>Trinickia sp. 7GSK02, isolated from subtropical forest soil.</title>
        <authorList>
            <person name="Gao Z.-H."/>
            <person name="Qiu L.-H."/>
        </authorList>
    </citation>
    <scope>NUCLEOTIDE SEQUENCE [LARGE SCALE GENOMIC DNA]</scope>
    <source>
        <strain evidence="2 3">7GSK02</strain>
    </source>
</reference>
<comment type="caution">
    <text evidence="2">The sequence shown here is derived from an EMBL/GenBank/DDBJ whole genome shotgun (WGS) entry which is preliminary data.</text>
</comment>
<dbReference type="InterPro" id="IPR032710">
    <property type="entry name" value="NTF2-like_dom_sf"/>
</dbReference>
<sequence length="182" mass="20416">MNAGSMAAVKAIKVDTSVPDSELSRDEIIARNLKVVEAHFHNETPELVENAVALYAEDISWEAPTRGVVMSSRDEILEAYRGIFRTVAYRKVVPLRRFATEKFVFDDQIGHITIVGNEMKNLPYPKGSELCVRLTHVFEMRDGKIVREIAYEMWREEGAANAVDFIPDGCETHVYAPEASAG</sequence>
<dbReference type="RefSeq" id="WP_136899619.1">
    <property type="nucleotide sequence ID" value="NZ_SWJE01000035.1"/>
</dbReference>